<feature type="compositionally biased region" description="Polar residues" evidence="2">
    <location>
        <begin position="505"/>
        <end position="514"/>
    </location>
</feature>
<proteinExistence type="predicted"/>
<comment type="caution">
    <text evidence="4">The sequence shown here is derived from an EMBL/GenBank/DDBJ whole genome shotgun (WGS) entry which is preliminary data.</text>
</comment>
<dbReference type="InterPro" id="IPR007527">
    <property type="entry name" value="Znf_SWIM"/>
</dbReference>
<keyword evidence="1" id="KW-0863">Zinc-finger</keyword>
<dbReference type="Proteomes" id="UP001501469">
    <property type="component" value="Unassembled WGS sequence"/>
</dbReference>
<evidence type="ECO:0000256" key="1">
    <source>
        <dbReference type="PROSITE-ProRule" id="PRU00325"/>
    </source>
</evidence>
<dbReference type="PROSITE" id="PS50966">
    <property type="entry name" value="ZF_SWIM"/>
    <property type="match status" value="1"/>
</dbReference>
<gene>
    <name evidence="4" type="ORF">GCM10022409_04150</name>
</gene>
<accession>A0ABP7TAI4</accession>
<protein>
    <recommendedName>
        <fullName evidence="3">SWIM-type domain-containing protein</fullName>
    </recommendedName>
</protein>
<evidence type="ECO:0000256" key="2">
    <source>
        <dbReference type="SAM" id="MobiDB-lite"/>
    </source>
</evidence>
<feature type="domain" description="SWIM-type" evidence="3">
    <location>
        <begin position="60"/>
        <end position="93"/>
    </location>
</feature>
<keyword evidence="5" id="KW-1185">Reference proteome</keyword>
<reference evidence="5" key="1">
    <citation type="journal article" date="2019" name="Int. J. Syst. Evol. Microbiol.">
        <title>The Global Catalogue of Microorganisms (GCM) 10K type strain sequencing project: providing services to taxonomists for standard genome sequencing and annotation.</title>
        <authorList>
            <consortium name="The Broad Institute Genomics Platform"/>
            <consortium name="The Broad Institute Genome Sequencing Center for Infectious Disease"/>
            <person name="Wu L."/>
            <person name="Ma J."/>
        </authorList>
    </citation>
    <scope>NUCLEOTIDE SEQUENCE [LARGE SCALE GENOMIC DNA]</scope>
    <source>
        <strain evidence="5">JCM 17225</strain>
    </source>
</reference>
<feature type="region of interest" description="Disordered" evidence="2">
    <location>
        <begin position="478"/>
        <end position="515"/>
    </location>
</feature>
<organism evidence="4 5">
    <name type="scientific">Hymenobacter glaciei</name>
    <dbReference type="NCBI Taxonomy" id="877209"/>
    <lineage>
        <taxon>Bacteria</taxon>
        <taxon>Pseudomonadati</taxon>
        <taxon>Bacteroidota</taxon>
        <taxon>Cytophagia</taxon>
        <taxon>Cytophagales</taxon>
        <taxon>Hymenobacteraceae</taxon>
        <taxon>Hymenobacter</taxon>
    </lineage>
</organism>
<feature type="region of interest" description="Disordered" evidence="2">
    <location>
        <begin position="137"/>
        <end position="159"/>
    </location>
</feature>
<feature type="compositionally biased region" description="Polar residues" evidence="2">
    <location>
        <begin position="482"/>
        <end position="493"/>
    </location>
</feature>
<evidence type="ECO:0000313" key="5">
    <source>
        <dbReference type="Proteomes" id="UP001501469"/>
    </source>
</evidence>
<dbReference type="EMBL" id="BAABDK010000001">
    <property type="protein sequence ID" value="GAA4023470.1"/>
    <property type="molecule type" value="Genomic_DNA"/>
</dbReference>
<name>A0ABP7TAI4_9BACT</name>
<dbReference type="InterPro" id="IPR043746">
    <property type="entry name" value="DUF5691"/>
</dbReference>
<evidence type="ECO:0000313" key="4">
    <source>
        <dbReference type="EMBL" id="GAA4023470.1"/>
    </source>
</evidence>
<evidence type="ECO:0000259" key="3">
    <source>
        <dbReference type="PROSITE" id="PS50966"/>
    </source>
</evidence>
<keyword evidence="1" id="KW-0862">Zinc</keyword>
<keyword evidence="1" id="KW-0479">Metal-binding</keyword>
<sequence>MVPTQPRMISFTEAQALALITDPGTLKRGQELLKPTKWANLGRTDISAWGDCAGSGSKPYLTGIDLTEPAFKCSCPSRVFPCKHGAGLLLLMARQPELFGSNTPPAWLNEWLEKRQQTQEKKAEKPAPKALKAVAVSADAETPGSAPALDGPTESDGTDKSLVAAIPAVDSKRLGRMAAGAEELVSWLEDLLRAGLAALDKQPATFWENQAARLVDNQLPGLASTVRELATLRHAHADWPMRLLGRLGELYLLARAFLNLPRLGADARADVLQQVGVNLKKEDLIATAEPVADSWRVLGQLRWEEERLTARRTWLHGYKTGHTALILEFSFGGQPFSTPFIPHGSYLGELAYYPGLLPLRAAPVNMKFDGTVPGSVVPAGQPISYLLDEYASALARQPWLREWPATLTQVLPTPLPDGRWLLRHATEPLALPLPLRFADENLPWQLLAESGGQPITLFGEWDGDAFRPLSSWNQAEVAAGTPSPTLTVTSTESPGEVKHVDAPSSIGSSKTQGLENEVKPEQLLRVALLGTRQSGESIPAFPARADSPEQQLLLAAGTLALIRKAGHQPARPAGPGLAPAPPELLPVIGPKGTDYLHQMLVNGLHQELLPDYLARLAGRDRLVPPALLVPLLQYAAHSADTRAVLGPVLGYRGHWLAGLHPNWTKLADKIIAHDHAEATAATWETGTLPQRLAWLKEHFGRAANEARALLLAALPTEPAKAQEALLELLGQHLHPDAEPALEALLKARGQEVRRLAAELLVQLPGAALQERLWARVAPLLSNRRGLLGLGKVTLEINLPETWDKSWLADGIEEKNSHFTYLAQPAQQATTVGAGAARLANLLAWVPVDRWLGHLKATPSELLAQALASEWAVPVLSAWAESAAMHCSQPFATAFLQLWLAEGPYLAKTGIRLPLWKLVDLLPAEEQQRLLVPALLQGLREAAGTWETDWEKLEQARVLPGPWPWALVQAAIAVVARHTAGTALALPYLPRERQRFGHFVSQTLLEKLPPANASAARQLLADIPDAHEFYREQFEAFTHKLNFRSDLAASLNE</sequence>
<dbReference type="Pfam" id="PF18944">
    <property type="entry name" value="DUF5691"/>
    <property type="match status" value="1"/>
</dbReference>